<name>A0A554A3B9_9BACI</name>
<sequence>MFTDLIINNSLLMIVLVIGIALCLRYIIKKTKRKKYDVSKITLKDIDLMSGHDFEDYLQVLFAVNGYDTFVTKKSRDYGADMLYVNDQDQKIIVQAKRYQAKLGLGSVQEIHAAKSFYQTDMALVITSAEDVTDSCWKLAAATGVVFLLREELERIIKYTKQGDVERAREVIDHPLQPEPPKNAELLEPLHISRGKIQAGEYFYKK</sequence>
<dbReference type="OrthoDB" id="9797274at2"/>
<dbReference type="PANTHER" id="PTHR30015:SF6">
    <property type="entry name" value="SLL1429 PROTEIN"/>
    <property type="match status" value="1"/>
</dbReference>
<keyword evidence="3" id="KW-0255">Endonuclease</keyword>
<dbReference type="GO" id="GO:0003677">
    <property type="term" value="F:DNA binding"/>
    <property type="evidence" value="ECO:0007669"/>
    <property type="project" value="InterPro"/>
</dbReference>
<comment type="caution">
    <text evidence="3">The sequence shown here is derived from an EMBL/GenBank/DDBJ whole genome shotgun (WGS) entry which is preliminary data.</text>
</comment>
<protein>
    <submittedName>
        <fullName evidence="3">Restriction endonuclease</fullName>
    </submittedName>
</protein>
<keyword evidence="1" id="KW-1133">Transmembrane helix</keyword>
<dbReference type="GO" id="GO:0009307">
    <property type="term" value="P:DNA restriction-modification system"/>
    <property type="evidence" value="ECO:0007669"/>
    <property type="project" value="InterPro"/>
</dbReference>
<dbReference type="InterPro" id="IPR007560">
    <property type="entry name" value="Restrct_endonuc_IV_Mrr"/>
</dbReference>
<dbReference type="PANTHER" id="PTHR30015">
    <property type="entry name" value="MRR RESTRICTION SYSTEM PROTEIN"/>
    <property type="match status" value="1"/>
</dbReference>
<dbReference type="Gene3D" id="3.40.1350.10">
    <property type="match status" value="1"/>
</dbReference>
<evidence type="ECO:0000313" key="4">
    <source>
        <dbReference type="Proteomes" id="UP000318521"/>
    </source>
</evidence>
<dbReference type="EMBL" id="VLXZ01000001">
    <property type="protein sequence ID" value="TSB48146.1"/>
    <property type="molecule type" value="Genomic_DNA"/>
</dbReference>
<proteinExistence type="predicted"/>
<dbReference type="InterPro" id="IPR052906">
    <property type="entry name" value="Type_IV_Methyl-Rstrct_Enzyme"/>
</dbReference>
<dbReference type="Pfam" id="PF04471">
    <property type="entry name" value="Mrr_cat"/>
    <property type="match status" value="1"/>
</dbReference>
<keyword evidence="1" id="KW-0472">Membrane</keyword>
<dbReference type="InterPro" id="IPR011856">
    <property type="entry name" value="tRNA_endonuc-like_dom_sf"/>
</dbReference>
<accession>A0A554A3B9</accession>
<feature type="domain" description="Restriction endonuclease type IV Mrr" evidence="2">
    <location>
        <begin position="47"/>
        <end position="156"/>
    </location>
</feature>
<reference evidence="3 4" key="1">
    <citation type="submission" date="2019-07" db="EMBL/GenBank/DDBJ databases">
        <authorList>
            <person name="Park Y.J."/>
            <person name="Jeong S.E."/>
            <person name="Jung H.S."/>
        </authorList>
    </citation>
    <scope>NUCLEOTIDE SEQUENCE [LARGE SCALE GENOMIC DNA]</scope>
    <source>
        <strain evidence="4">P16(2019)</strain>
    </source>
</reference>
<keyword evidence="3" id="KW-0540">Nuclease</keyword>
<feature type="transmembrane region" description="Helical" evidence="1">
    <location>
        <begin position="6"/>
        <end position="28"/>
    </location>
</feature>
<evidence type="ECO:0000313" key="3">
    <source>
        <dbReference type="EMBL" id="TSB48146.1"/>
    </source>
</evidence>
<dbReference type="Proteomes" id="UP000318521">
    <property type="component" value="Unassembled WGS sequence"/>
</dbReference>
<keyword evidence="3" id="KW-0378">Hydrolase</keyword>
<dbReference type="RefSeq" id="WP_143846491.1">
    <property type="nucleotide sequence ID" value="NZ_VLXZ01000001.1"/>
</dbReference>
<evidence type="ECO:0000256" key="1">
    <source>
        <dbReference type="SAM" id="Phobius"/>
    </source>
</evidence>
<dbReference type="InterPro" id="IPR011335">
    <property type="entry name" value="Restrct_endonuc-II-like"/>
</dbReference>
<dbReference type="GO" id="GO:0015666">
    <property type="term" value="F:restriction endodeoxyribonuclease activity"/>
    <property type="evidence" value="ECO:0007669"/>
    <property type="project" value="TreeGrafter"/>
</dbReference>
<dbReference type="SUPFAM" id="SSF52980">
    <property type="entry name" value="Restriction endonuclease-like"/>
    <property type="match status" value="1"/>
</dbReference>
<gene>
    <name evidence="3" type="ORF">FN960_00895</name>
</gene>
<keyword evidence="4" id="KW-1185">Reference proteome</keyword>
<organism evidence="3 4">
    <name type="scientific">Alkalicoccobacillus porphyridii</name>
    <dbReference type="NCBI Taxonomy" id="2597270"/>
    <lineage>
        <taxon>Bacteria</taxon>
        <taxon>Bacillati</taxon>
        <taxon>Bacillota</taxon>
        <taxon>Bacilli</taxon>
        <taxon>Bacillales</taxon>
        <taxon>Bacillaceae</taxon>
        <taxon>Alkalicoccobacillus</taxon>
    </lineage>
</organism>
<keyword evidence="1" id="KW-0812">Transmembrane</keyword>
<evidence type="ECO:0000259" key="2">
    <source>
        <dbReference type="Pfam" id="PF04471"/>
    </source>
</evidence>
<dbReference type="AlphaFoldDB" id="A0A554A3B9"/>